<keyword evidence="2" id="KW-1133">Transmembrane helix</keyword>
<sequence length="124" mass="13029">MHPTHDVSPHESARTARPALTSPRARRIALAAALVVGALALAACAPGPNPDVGTPTADGSPAGFWLGLWQGIIVPVTFVVSLFTDTVNIYEVHNNGNWYDFGFVLGLGLFVGGPFGASRGRRNH</sequence>
<feature type="transmembrane region" description="Helical" evidence="2">
    <location>
        <begin position="68"/>
        <end position="90"/>
    </location>
</feature>
<evidence type="ECO:0008006" key="5">
    <source>
        <dbReference type="Google" id="ProtNLM"/>
    </source>
</evidence>
<evidence type="ECO:0000313" key="3">
    <source>
        <dbReference type="EMBL" id="MBM7477676.1"/>
    </source>
</evidence>
<evidence type="ECO:0000313" key="4">
    <source>
        <dbReference type="Proteomes" id="UP000698059"/>
    </source>
</evidence>
<dbReference type="Proteomes" id="UP000698059">
    <property type="component" value="Unassembled WGS sequence"/>
</dbReference>
<keyword evidence="2" id="KW-0812">Transmembrane</keyword>
<feature type="compositionally biased region" description="Basic and acidic residues" evidence="1">
    <location>
        <begin position="1"/>
        <end position="14"/>
    </location>
</feature>
<keyword evidence="2" id="KW-0472">Membrane</keyword>
<dbReference type="RefSeq" id="WP_239525127.1">
    <property type="nucleotide sequence ID" value="NZ_BAAAVF010000005.1"/>
</dbReference>
<comment type="caution">
    <text evidence="3">The sequence shown here is derived from an EMBL/GenBank/DDBJ whole genome shotgun (WGS) entry which is preliminary data.</text>
</comment>
<protein>
    <recommendedName>
        <fullName evidence="5">Lipoprotein</fullName>
    </recommendedName>
</protein>
<gene>
    <name evidence="3" type="ORF">JOD49_000596</name>
</gene>
<name>A0ABS2LB82_9CELL</name>
<dbReference type="EMBL" id="JAFBBO010000001">
    <property type="protein sequence ID" value="MBM7477676.1"/>
    <property type="molecule type" value="Genomic_DNA"/>
</dbReference>
<evidence type="ECO:0000256" key="2">
    <source>
        <dbReference type="SAM" id="Phobius"/>
    </source>
</evidence>
<feature type="transmembrane region" description="Helical" evidence="2">
    <location>
        <begin position="97"/>
        <end position="117"/>
    </location>
</feature>
<reference evidence="3 4" key="1">
    <citation type="submission" date="2021-01" db="EMBL/GenBank/DDBJ databases">
        <title>Sequencing the genomes of 1000 actinobacteria strains.</title>
        <authorList>
            <person name="Klenk H.-P."/>
        </authorList>
    </citation>
    <scope>NUCLEOTIDE SEQUENCE [LARGE SCALE GENOMIC DNA]</scope>
    <source>
        <strain evidence="3 4">DSM 46000</strain>
    </source>
</reference>
<evidence type="ECO:0000256" key="1">
    <source>
        <dbReference type="SAM" id="MobiDB-lite"/>
    </source>
</evidence>
<organism evidence="3 4">
    <name type="scientific">Oerskovia jenensis</name>
    <dbReference type="NCBI Taxonomy" id="162169"/>
    <lineage>
        <taxon>Bacteria</taxon>
        <taxon>Bacillati</taxon>
        <taxon>Actinomycetota</taxon>
        <taxon>Actinomycetes</taxon>
        <taxon>Micrococcales</taxon>
        <taxon>Cellulomonadaceae</taxon>
        <taxon>Oerskovia</taxon>
    </lineage>
</organism>
<accession>A0ABS2LB82</accession>
<proteinExistence type="predicted"/>
<keyword evidence="4" id="KW-1185">Reference proteome</keyword>
<feature type="region of interest" description="Disordered" evidence="1">
    <location>
        <begin position="1"/>
        <end position="20"/>
    </location>
</feature>